<feature type="domain" description="Peptidase M1 membrane alanine aminopeptidase" evidence="2">
    <location>
        <begin position="381"/>
        <end position="529"/>
    </location>
</feature>
<accession>A0A5B8UMZ2</accession>
<evidence type="ECO:0000256" key="1">
    <source>
        <dbReference type="SAM" id="SignalP"/>
    </source>
</evidence>
<dbReference type="OrthoDB" id="9814383at2"/>
<feature type="signal peptide" evidence="1">
    <location>
        <begin position="1"/>
        <end position="18"/>
    </location>
</feature>
<proteinExistence type="predicted"/>
<organism evidence="3 4">
    <name type="scientific">Flavisolibacter ginsenosidimutans</name>
    <dbReference type="NCBI Taxonomy" id="661481"/>
    <lineage>
        <taxon>Bacteria</taxon>
        <taxon>Pseudomonadati</taxon>
        <taxon>Bacteroidota</taxon>
        <taxon>Chitinophagia</taxon>
        <taxon>Chitinophagales</taxon>
        <taxon>Chitinophagaceae</taxon>
        <taxon>Flavisolibacter</taxon>
    </lineage>
</organism>
<dbReference type="SUPFAM" id="SSF55486">
    <property type="entry name" value="Metalloproteases ('zincins'), catalytic domain"/>
    <property type="match status" value="1"/>
</dbReference>
<dbReference type="InterPro" id="IPR027268">
    <property type="entry name" value="Peptidase_M4/M1_CTD_sf"/>
</dbReference>
<dbReference type="EMBL" id="CP042433">
    <property type="protein sequence ID" value="QEC57732.1"/>
    <property type="molecule type" value="Genomic_DNA"/>
</dbReference>
<sequence length="626" mass="70352">MKRFLFSFLLPAALTASAQSLPKPPEIQKAFDANTRSEDGRPGKSYWQNRARYNITVTAMPPNRTVKGKEEITYINNSPGALKELVLKLFLNIHKAGAPRLGPAGKDYLTNGVSIDAVTVNGKPVAWTNDPNIFTIATLPLPKALSSRDSVKLTFNWHYDVSVQSGREGMLDRTTFYLAYFYPRIAVYDDYNGWDTTPFNDALEFYSDFNDYTLNVQVPKNYLVWATGTLTNPSAVLQPSFLLKYQQSQTTDDVLRIATPQDLAAKKITTQKAMNTWTFTAHNVPDVALGLSDHYNWDAGSVVVDNKTGRRAVVNAAYNDSAKDYHYMVGFGKESLEWLSNAWPGIPYPYEKSSVFQGQADMEYPMMVNDNTFGDTTFSRFVVMHEMAHTYMPFYMGINETTYGFMDEGWATTFEYLFNSDKMGKEAADKFFKQFRVQGWIRALSRGLKDQPIVTPGPLTQPQSIGNNEYGKAALGYLAMKDLLGDDLFKKALQEYMLRWNGKHPIPWDFFNTISNAAGKDLNWFWNAWYFAPTFIDLGITDVKIAANNATVSVQNIGGMPAPFDVVVTYSDSTSQRFHQTPAVWQDDIKATTVSVNTSKPVASVKLDGGIFMDANVKDNEWKAGM</sequence>
<reference evidence="3 4" key="1">
    <citation type="journal article" date="2015" name="Int. J. Syst. Evol. Microbiol.">
        <title>Flavisolibacter ginsenosidimutans sp. nov., with ginsenoside-converting activity isolated from soil used for cultivating ginseng.</title>
        <authorList>
            <person name="Zhao Y."/>
            <person name="Liu Q."/>
            <person name="Kang M.S."/>
            <person name="Jin F."/>
            <person name="Yu H."/>
            <person name="Im W.T."/>
        </authorList>
    </citation>
    <scope>NUCLEOTIDE SEQUENCE [LARGE SCALE GENOMIC DNA]</scope>
    <source>
        <strain evidence="3 4">Gsoil 636</strain>
    </source>
</reference>
<feature type="chain" id="PRO_5022665873" evidence="1">
    <location>
        <begin position="19"/>
        <end position="626"/>
    </location>
</feature>
<gene>
    <name evidence="3" type="ORF">FSB75_18100</name>
</gene>
<dbReference type="Proteomes" id="UP000321204">
    <property type="component" value="Chromosome"/>
</dbReference>
<dbReference type="Gene3D" id="1.10.390.10">
    <property type="entry name" value="Neutral Protease Domain 2"/>
    <property type="match status" value="1"/>
</dbReference>
<keyword evidence="4" id="KW-1185">Reference proteome</keyword>
<dbReference type="Pfam" id="PF01433">
    <property type="entry name" value="Peptidase_M1"/>
    <property type="match status" value="1"/>
</dbReference>
<evidence type="ECO:0000313" key="4">
    <source>
        <dbReference type="Proteomes" id="UP000321204"/>
    </source>
</evidence>
<dbReference type="InterPro" id="IPR014782">
    <property type="entry name" value="Peptidase_M1_dom"/>
</dbReference>
<evidence type="ECO:0000259" key="2">
    <source>
        <dbReference type="Pfam" id="PF01433"/>
    </source>
</evidence>
<dbReference type="KEGG" id="fgg:FSB75_18100"/>
<dbReference type="GO" id="GO:0008237">
    <property type="term" value="F:metallopeptidase activity"/>
    <property type="evidence" value="ECO:0007669"/>
    <property type="project" value="InterPro"/>
</dbReference>
<evidence type="ECO:0000313" key="3">
    <source>
        <dbReference type="EMBL" id="QEC57732.1"/>
    </source>
</evidence>
<dbReference type="GO" id="GO:0008270">
    <property type="term" value="F:zinc ion binding"/>
    <property type="evidence" value="ECO:0007669"/>
    <property type="project" value="InterPro"/>
</dbReference>
<protein>
    <submittedName>
        <fullName evidence="3">M1 family metallopeptidase</fullName>
    </submittedName>
</protein>
<dbReference type="AlphaFoldDB" id="A0A5B8UMZ2"/>
<dbReference type="RefSeq" id="WP_146790362.1">
    <property type="nucleotide sequence ID" value="NZ_BAABIO010000003.1"/>
</dbReference>
<dbReference type="CDD" id="cd09604">
    <property type="entry name" value="M1_APN_like"/>
    <property type="match status" value="1"/>
</dbReference>
<keyword evidence="1" id="KW-0732">Signal</keyword>
<name>A0A5B8UMZ2_9BACT</name>